<feature type="region of interest" description="Disordered" evidence="1">
    <location>
        <begin position="46"/>
        <end position="67"/>
    </location>
</feature>
<dbReference type="EMBL" id="JBBNAF010000007">
    <property type="protein sequence ID" value="KAK9128660.1"/>
    <property type="molecule type" value="Genomic_DNA"/>
</dbReference>
<accession>A0AAP0J7W7</accession>
<feature type="compositionally biased region" description="Low complexity" evidence="1">
    <location>
        <begin position="48"/>
        <end position="67"/>
    </location>
</feature>
<sequence length="67" mass="7278">MDNHGGDDGIPRRRVREGGFELMEVNSLDGWWRYSWRVCSRIRSLQTAAPAGSAAGADGGSAETARL</sequence>
<comment type="caution">
    <text evidence="2">The sequence shown here is derived from an EMBL/GenBank/DDBJ whole genome shotgun (WGS) entry which is preliminary data.</text>
</comment>
<keyword evidence="3" id="KW-1185">Reference proteome</keyword>
<evidence type="ECO:0000256" key="1">
    <source>
        <dbReference type="SAM" id="MobiDB-lite"/>
    </source>
</evidence>
<protein>
    <submittedName>
        <fullName evidence="2">Uncharacterized protein</fullName>
    </submittedName>
</protein>
<dbReference type="Proteomes" id="UP001420932">
    <property type="component" value="Unassembled WGS sequence"/>
</dbReference>
<proteinExistence type="predicted"/>
<gene>
    <name evidence="2" type="ORF">Syun_017457</name>
</gene>
<evidence type="ECO:0000313" key="2">
    <source>
        <dbReference type="EMBL" id="KAK9128660.1"/>
    </source>
</evidence>
<evidence type="ECO:0000313" key="3">
    <source>
        <dbReference type="Proteomes" id="UP001420932"/>
    </source>
</evidence>
<dbReference type="AlphaFoldDB" id="A0AAP0J7W7"/>
<name>A0AAP0J7W7_9MAGN</name>
<reference evidence="2 3" key="1">
    <citation type="submission" date="2024-01" db="EMBL/GenBank/DDBJ databases">
        <title>Genome assemblies of Stephania.</title>
        <authorList>
            <person name="Yang L."/>
        </authorList>
    </citation>
    <scope>NUCLEOTIDE SEQUENCE [LARGE SCALE GENOMIC DNA]</scope>
    <source>
        <strain evidence="2">YNDBR</strain>
        <tissue evidence="2">Leaf</tissue>
    </source>
</reference>
<organism evidence="2 3">
    <name type="scientific">Stephania yunnanensis</name>
    <dbReference type="NCBI Taxonomy" id="152371"/>
    <lineage>
        <taxon>Eukaryota</taxon>
        <taxon>Viridiplantae</taxon>
        <taxon>Streptophyta</taxon>
        <taxon>Embryophyta</taxon>
        <taxon>Tracheophyta</taxon>
        <taxon>Spermatophyta</taxon>
        <taxon>Magnoliopsida</taxon>
        <taxon>Ranunculales</taxon>
        <taxon>Menispermaceae</taxon>
        <taxon>Menispermoideae</taxon>
        <taxon>Cissampelideae</taxon>
        <taxon>Stephania</taxon>
    </lineage>
</organism>